<dbReference type="Proteomes" id="UP000218231">
    <property type="component" value="Unassembled WGS sequence"/>
</dbReference>
<keyword evidence="3" id="KW-0067">ATP-binding</keyword>
<proteinExistence type="inferred from homology"/>
<dbReference type="PANTHER" id="PTHR19375">
    <property type="entry name" value="HEAT SHOCK PROTEIN 70KDA"/>
    <property type="match status" value="1"/>
</dbReference>
<keyword evidence="5" id="KW-1185">Reference proteome</keyword>
<comment type="caution">
    <text evidence="4">The sequence shown here is derived from an EMBL/GenBank/DDBJ whole genome shotgun (WGS) entry which is preliminary data.</text>
</comment>
<name>A0A2A2JEH6_9BILA</name>
<dbReference type="PROSITE" id="PS00297">
    <property type="entry name" value="HSP70_1"/>
    <property type="match status" value="1"/>
</dbReference>
<evidence type="ECO:0000313" key="4">
    <source>
        <dbReference type="EMBL" id="PAV59922.1"/>
    </source>
</evidence>
<accession>A0A2A2JEH6</accession>
<dbReference type="GO" id="GO:0006950">
    <property type="term" value="P:response to stress"/>
    <property type="evidence" value="ECO:0007669"/>
    <property type="project" value="UniProtKB-ARBA"/>
</dbReference>
<dbReference type="GO" id="GO:0140662">
    <property type="term" value="F:ATP-dependent protein folding chaperone"/>
    <property type="evidence" value="ECO:0007669"/>
    <property type="project" value="InterPro"/>
</dbReference>
<evidence type="ECO:0000256" key="1">
    <source>
        <dbReference type="ARBA" id="ARBA00007381"/>
    </source>
</evidence>
<organism evidence="4 5">
    <name type="scientific">Diploscapter pachys</name>
    <dbReference type="NCBI Taxonomy" id="2018661"/>
    <lineage>
        <taxon>Eukaryota</taxon>
        <taxon>Metazoa</taxon>
        <taxon>Ecdysozoa</taxon>
        <taxon>Nematoda</taxon>
        <taxon>Chromadorea</taxon>
        <taxon>Rhabditida</taxon>
        <taxon>Rhabditina</taxon>
        <taxon>Rhabditomorpha</taxon>
        <taxon>Rhabditoidea</taxon>
        <taxon>Rhabditidae</taxon>
        <taxon>Diploscapter</taxon>
    </lineage>
</organism>
<dbReference type="Gene3D" id="3.90.640.10">
    <property type="entry name" value="Actin, Chain A, domain 4"/>
    <property type="match status" value="1"/>
</dbReference>
<dbReference type="AlphaFoldDB" id="A0A2A2JEH6"/>
<keyword evidence="2" id="KW-0547">Nucleotide-binding</keyword>
<gene>
    <name evidence="4" type="ORF">WR25_17383</name>
</gene>
<reference evidence="4 5" key="1">
    <citation type="journal article" date="2017" name="Curr. Biol.">
        <title>Genome architecture and evolution of a unichromosomal asexual nematode.</title>
        <authorList>
            <person name="Fradin H."/>
            <person name="Zegar C."/>
            <person name="Gutwein M."/>
            <person name="Lucas J."/>
            <person name="Kovtun M."/>
            <person name="Corcoran D."/>
            <person name="Baugh L.R."/>
            <person name="Kiontke K."/>
            <person name="Gunsalus K."/>
            <person name="Fitch D.H."/>
            <person name="Piano F."/>
        </authorList>
    </citation>
    <scope>NUCLEOTIDE SEQUENCE [LARGE SCALE GENOMIC DNA]</scope>
    <source>
        <strain evidence="4">PF1309</strain>
    </source>
</reference>
<dbReference type="GO" id="GO:0005524">
    <property type="term" value="F:ATP binding"/>
    <property type="evidence" value="ECO:0007669"/>
    <property type="project" value="UniProtKB-KW"/>
</dbReference>
<sequence>MVYIGIDLGTTYSCVSIVEDGRPVAIMSEDGKYIVPSVAAFCDDEILNCTGYILNEGTPNERLIRPEEVSAEILKSLKSQAENYLNKQVTEAVVTVPAIFHPDQIAATEKAIELAGLKLKCLLQEPTAAAIAYNEKKKLGNSKLLVFDFGGGGQDFDSRIMKFVIDEFNKSSPDYDIYKKPKLLKRLRNKCRKAKESLSFMKNSVNIHILVGGSTRIPGVQQKMADKFGKDKLKFDINPDEAVAYGAAIVANAIEKGNALPLISTSLDESKQELDNSLKVDKKKILFYCK</sequence>
<dbReference type="EMBL" id="LIAE01010491">
    <property type="protein sequence ID" value="PAV59922.1"/>
    <property type="molecule type" value="Genomic_DNA"/>
</dbReference>
<dbReference type="Pfam" id="PF00012">
    <property type="entry name" value="HSP70"/>
    <property type="match status" value="3"/>
</dbReference>
<dbReference type="InterPro" id="IPR043129">
    <property type="entry name" value="ATPase_NBD"/>
</dbReference>
<comment type="similarity">
    <text evidence="1">Belongs to the heat shock protein 70 family.</text>
</comment>
<evidence type="ECO:0000256" key="3">
    <source>
        <dbReference type="ARBA" id="ARBA00022840"/>
    </source>
</evidence>
<dbReference type="InterPro" id="IPR013126">
    <property type="entry name" value="Hsp_70_fam"/>
</dbReference>
<dbReference type="FunFam" id="3.90.640.10:FF:000003">
    <property type="entry name" value="Molecular chaperone DnaK"/>
    <property type="match status" value="1"/>
</dbReference>
<dbReference type="FunFam" id="3.30.420.40:FF:000545">
    <property type="entry name" value="Endoplasmic reticulum chaperone BiP"/>
    <property type="match status" value="1"/>
</dbReference>
<protein>
    <submittedName>
        <fullName evidence="4">Uncharacterized protein</fullName>
    </submittedName>
</protein>
<dbReference type="Gene3D" id="3.30.420.40">
    <property type="match status" value="2"/>
</dbReference>
<evidence type="ECO:0000313" key="5">
    <source>
        <dbReference type="Proteomes" id="UP000218231"/>
    </source>
</evidence>
<dbReference type="STRING" id="2018661.A0A2A2JEH6"/>
<dbReference type="PRINTS" id="PR00301">
    <property type="entry name" value="HEATSHOCK70"/>
</dbReference>
<dbReference type="InterPro" id="IPR018181">
    <property type="entry name" value="Heat_shock_70_CS"/>
</dbReference>
<evidence type="ECO:0000256" key="2">
    <source>
        <dbReference type="ARBA" id="ARBA00022741"/>
    </source>
</evidence>
<dbReference type="SUPFAM" id="SSF53067">
    <property type="entry name" value="Actin-like ATPase domain"/>
    <property type="match status" value="2"/>
</dbReference>